<organism evidence="1 2">
    <name type="scientific">Clostridium sulfidigenes</name>
    <dbReference type="NCBI Taxonomy" id="318464"/>
    <lineage>
        <taxon>Bacteria</taxon>
        <taxon>Bacillati</taxon>
        <taxon>Bacillota</taxon>
        <taxon>Clostridia</taxon>
        <taxon>Eubacteriales</taxon>
        <taxon>Clostridiaceae</taxon>
        <taxon>Clostridium</taxon>
    </lineage>
</organism>
<evidence type="ECO:0000313" key="1">
    <source>
        <dbReference type="EMBL" id="KEZ87968.1"/>
    </source>
</evidence>
<keyword evidence="2" id="KW-1185">Reference proteome</keyword>
<dbReference type="AlphaFoldDB" id="A0A084JG84"/>
<protein>
    <submittedName>
        <fullName evidence="1">Uncharacterized protein</fullName>
    </submittedName>
</protein>
<reference evidence="1 2" key="1">
    <citation type="submission" date="2014-07" db="EMBL/GenBank/DDBJ databases">
        <title>Draft genome of Clostridium sulfidigenes 113A isolated from sediments associated with methane hydrate from Krishna Godavari basin.</title>
        <authorList>
            <person name="Honkalas V.S."/>
            <person name="Dabir A.P."/>
            <person name="Arora P."/>
            <person name="Dhakephalkar P.K."/>
        </authorList>
    </citation>
    <scope>NUCLEOTIDE SEQUENCE [LARGE SCALE GENOMIC DNA]</scope>
    <source>
        <strain evidence="1 2">113A</strain>
    </source>
</reference>
<dbReference type="STRING" id="318464.IO99_03820"/>
<dbReference type="eggNOG" id="ENOG5033713">
    <property type="taxonomic scope" value="Bacteria"/>
</dbReference>
<dbReference type="RefSeq" id="WP_035130433.1">
    <property type="nucleotide sequence ID" value="NZ_JPMD01000006.1"/>
</dbReference>
<proteinExistence type="predicted"/>
<gene>
    <name evidence="1" type="ORF">IO99_03820</name>
</gene>
<accession>A0A084JG84</accession>
<dbReference type="Proteomes" id="UP000028542">
    <property type="component" value="Unassembled WGS sequence"/>
</dbReference>
<comment type="caution">
    <text evidence="1">The sequence shown here is derived from an EMBL/GenBank/DDBJ whole genome shotgun (WGS) entry which is preliminary data.</text>
</comment>
<name>A0A084JG84_9CLOT</name>
<evidence type="ECO:0000313" key="2">
    <source>
        <dbReference type="Proteomes" id="UP000028542"/>
    </source>
</evidence>
<sequence length="336" mass="38720">MKNFKVIVLVIFITSFIVNSPIEVLALQSNKRKDDDKRIIEICDEVRTTPVDEEELLKLTREGLDKEDAEFYIRLDEIVERLEQCDLEVILDNSIEDITDKDFRNNKEYYRNQILKGDKVALKKAFKSLKNIFSGEEYTEKVINTFANKSAYEIIYPDGSKITYNTKNSQRENLNREKNIKKPVMSNKGYEEILMEEGVSYAYGKAEAKEAEWSFESELSYSKIHLYTEFLLGTDKISKINYARGGQSSYGVVNIANSTGATISRTYSEGKEIPAEARNEVIFTVTGSFGASFLILSIGANPGYNWTQYIIFRLYEVEKIDDKYGAHYKWYAAEFK</sequence>
<dbReference type="EMBL" id="JPMD01000006">
    <property type="protein sequence ID" value="KEZ87968.1"/>
    <property type="molecule type" value="Genomic_DNA"/>
</dbReference>